<reference evidence="2 3" key="1">
    <citation type="submission" date="2023-02" db="EMBL/GenBank/DDBJ databases">
        <title>LHISI_Scaffold_Assembly.</title>
        <authorList>
            <person name="Stuart O.P."/>
            <person name="Cleave R."/>
            <person name="Magrath M.J.L."/>
            <person name="Mikheyev A.S."/>
        </authorList>
    </citation>
    <scope>NUCLEOTIDE SEQUENCE [LARGE SCALE GENOMIC DNA]</scope>
    <source>
        <strain evidence="2">Daus_M_001</strain>
        <tissue evidence="2">Leg muscle</tissue>
    </source>
</reference>
<evidence type="ECO:0000313" key="2">
    <source>
        <dbReference type="EMBL" id="KAJ8880352.1"/>
    </source>
</evidence>
<sequence length="268" mass="29025">MATTAVGQHIKWTSRFYWNRIAPSSPLSGFSLLVLRRLSVAVGESTARNKLARAWELRADAISAGPLHVAVVPRERMSGPAGRCCKSVELQTGVWVIIIAKADARFKRMVNQLWFLSTISFITVVRNQPLSGTCRLSSVMCIALHVSASLELGRGLRTAIGCSRSRIGDIWAALNVEVSRTDEGETRRVWSSFSIQKAEETGDLGDKGKARRPAASSGTISTRENPGANQSGIEPGSPRWDASSLTTTLPRPLIPGIVEGVRFPCDVA</sequence>
<organism evidence="2 3">
    <name type="scientific">Dryococelus australis</name>
    <dbReference type="NCBI Taxonomy" id="614101"/>
    <lineage>
        <taxon>Eukaryota</taxon>
        <taxon>Metazoa</taxon>
        <taxon>Ecdysozoa</taxon>
        <taxon>Arthropoda</taxon>
        <taxon>Hexapoda</taxon>
        <taxon>Insecta</taxon>
        <taxon>Pterygota</taxon>
        <taxon>Neoptera</taxon>
        <taxon>Polyneoptera</taxon>
        <taxon>Phasmatodea</taxon>
        <taxon>Verophasmatodea</taxon>
        <taxon>Anareolatae</taxon>
        <taxon>Phasmatidae</taxon>
        <taxon>Eurycanthinae</taxon>
        <taxon>Dryococelus</taxon>
    </lineage>
</organism>
<comment type="caution">
    <text evidence="2">The sequence shown here is derived from an EMBL/GenBank/DDBJ whole genome shotgun (WGS) entry which is preliminary data.</text>
</comment>
<protein>
    <submittedName>
        <fullName evidence="2">Uncharacterized protein</fullName>
    </submittedName>
</protein>
<gene>
    <name evidence="2" type="ORF">PR048_016821</name>
</gene>
<evidence type="ECO:0000256" key="1">
    <source>
        <dbReference type="SAM" id="MobiDB-lite"/>
    </source>
</evidence>
<dbReference type="Proteomes" id="UP001159363">
    <property type="component" value="Chromosome 5"/>
</dbReference>
<feature type="compositionally biased region" description="Polar residues" evidence="1">
    <location>
        <begin position="216"/>
        <end position="232"/>
    </location>
</feature>
<accession>A0ABQ9H7R8</accession>
<keyword evidence="3" id="KW-1185">Reference proteome</keyword>
<dbReference type="EMBL" id="JARBHB010000006">
    <property type="protein sequence ID" value="KAJ8880352.1"/>
    <property type="molecule type" value="Genomic_DNA"/>
</dbReference>
<name>A0ABQ9H7R8_9NEOP</name>
<evidence type="ECO:0000313" key="3">
    <source>
        <dbReference type="Proteomes" id="UP001159363"/>
    </source>
</evidence>
<proteinExistence type="predicted"/>
<feature type="region of interest" description="Disordered" evidence="1">
    <location>
        <begin position="200"/>
        <end position="248"/>
    </location>
</feature>